<dbReference type="RefSeq" id="WP_377283480.1">
    <property type="nucleotide sequence ID" value="NZ_JBHRSI010000009.1"/>
</dbReference>
<dbReference type="InterPro" id="IPR036188">
    <property type="entry name" value="FAD/NAD-bd_sf"/>
</dbReference>
<protein>
    <submittedName>
        <fullName evidence="8">Flavin-containing monooxygenase</fullName>
        <ecNumber evidence="8">1.14.13.-</ecNumber>
    </submittedName>
</protein>
<dbReference type="PANTHER" id="PTHR43098">
    <property type="entry name" value="L-ORNITHINE N(5)-MONOOXYGENASE-RELATED"/>
    <property type="match status" value="1"/>
</dbReference>
<keyword evidence="5" id="KW-0521">NADP</keyword>
<comment type="cofactor">
    <cofactor evidence="1">
        <name>FAD</name>
        <dbReference type="ChEBI" id="CHEBI:57692"/>
    </cofactor>
</comment>
<sequence length="540" mass="59289">MTDQRAPIVAEVDAVVVGAGFGGLYMVHRLRELGMSIQGFDAAGGVGGTWYWNRYPGARCDIQSLFYSYTWSEEVQKAWRWSEKYAAQPEILAYANYVADKYDLKRPFAFETKVKSAAWDAAKRRWRVTTDRGDDVSARFCIMATGCLSVPRAPEIPGQDSFEGASFHTGTWPHEPVSFKGKTVAVIGTGSSAIQSITEIAKEAERLYVFQRTPNFSVPARNGPLTDKHYAAFWEQYPAYRQMVLDGTAGIAGGSPMRSLTAEQQRARFEELWNIGGAGYLGALADLLTNPVANDAAANFVREKIRETVKDPEVAEALLPDDHPIGAKRICVDTGYYEVFNQENVTLVNLRKAPIEAITPAGVRTTAQEYPVDAIVYATGFDAMTGALLNIDIRGEGGFPLAEAWRDGPKTYLGLQVAGFPNLFTITGPGSPSVLSNMISSCEQHVDWISDCLAWVDANGVEVIAADPQAQEDWVAKVNEAADKTLFPKANSWYIGANIPGKPRVFMPYVGGHYRQICNSVAAEGYRGFRLERREAVAAE</sequence>
<dbReference type="InterPro" id="IPR050775">
    <property type="entry name" value="FAD-binding_Monooxygenases"/>
</dbReference>
<organism evidence="8 9">
    <name type="scientific">Phenylobacterium terrae</name>
    <dbReference type="NCBI Taxonomy" id="2665495"/>
    <lineage>
        <taxon>Bacteria</taxon>
        <taxon>Pseudomonadati</taxon>
        <taxon>Pseudomonadota</taxon>
        <taxon>Alphaproteobacteria</taxon>
        <taxon>Caulobacterales</taxon>
        <taxon>Caulobacteraceae</taxon>
        <taxon>Phenylobacterium</taxon>
    </lineage>
</organism>
<reference evidence="9" key="1">
    <citation type="journal article" date="2019" name="Int. J. Syst. Evol. Microbiol.">
        <title>The Global Catalogue of Microorganisms (GCM) 10K type strain sequencing project: providing services to taxonomists for standard genome sequencing and annotation.</title>
        <authorList>
            <consortium name="The Broad Institute Genomics Platform"/>
            <consortium name="The Broad Institute Genome Sequencing Center for Infectious Disease"/>
            <person name="Wu L."/>
            <person name="Ma J."/>
        </authorList>
    </citation>
    <scope>NUCLEOTIDE SEQUENCE [LARGE SCALE GENOMIC DNA]</scope>
    <source>
        <strain evidence="9">DFY28</strain>
    </source>
</reference>
<dbReference type="GO" id="GO:0004497">
    <property type="term" value="F:monooxygenase activity"/>
    <property type="evidence" value="ECO:0007669"/>
    <property type="project" value="UniProtKB-KW"/>
</dbReference>
<evidence type="ECO:0000256" key="7">
    <source>
        <dbReference type="ARBA" id="ARBA00023033"/>
    </source>
</evidence>
<gene>
    <name evidence="8" type="ORF">ACFSC0_21100</name>
</gene>
<comment type="caution">
    <text evidence="8">The sequence shown here is derived from an EMBL/GenBank/DDBJ whole genome shotgun (WGS) entry which is preliminary data.</text>
</comment>
<dbReference type="Pfam" id="PF13738">
    <property type="entry name" value="Pyr_redox_3"/>
    <property type="match status" value="1"/>
</dbReference>
<evidence type="ECO:0000313" key="9">
    <source>
        <dbReference type="Proteomes" id="UP001597237"/>
    </source>
</evidence>
<dbReference type="Proteomes" id="UP001597237">
    <property type="component" value="Unassembled WGS sequence"/>
</dbReference>
<dbReference type="PANTHER" id="PTHR43098:SF3">
    <property type="entry name" value="L-ORNITHINE N(5)-MONOOXYGENASE-RELATED"/>
    <property type="match status" value="1"/>
</dbReference>
<dbReference type="SUPFAM" id="SSF51905">
    <property type="entry name" value="FAD/NAD(P)-binding domain"/>
    <property type="match status" value="2"/>
</dbReference>
<proteinExistence type="inferred from homology"/>
<evidence type="ECO:0000313" key="8">
    <source>
        <dbReference type="EMBL" id="MFD1785904.1"/>
    </source>
</evidence>
<keyword evidence="7 8" id="KW-0503">Monooxygenase</keyword>
<keyword evidence="9" id="KW-1185">Reference proteome</keyword>
<keyword evidence="4" id="KW-0274">FAD</keyword>
<evidence type="ECO:0000256" key="2">
    <source>
        <dbReference type="ARBA" id="ARBA00010139"/>
    </source>
</evidence>
<evidence type="ECO:0000256" key="6">
    <source>
        <dbReference type="ARBA" id="ARBA00023002"/>
    </source>
</evidence>
<comment type="similarity">
    <text evidence="2">Belongs to the FAD-binding monooxygenase family.</text>
</comment>
<keyword evidence="3" id="KW-0285">Flavoprotein</keyword>
<evidence type="ECO:0000256" key="4">
    <source>
        <dbReference type="ARBA" id="ARBA00022827"/>
    </source>
</evidence>
<dbReference type="EMBL" id="JBHUEY010000012">
    <property type="protein sequence ID" value="MFD1785904.1"/>
    <property type="molecule type" value="Genomic_DNA"/>
</dbReference>
<accession>A0ABW4N8S5</accession>
<evidence type="ECO:0000256" key="1">
    <source>
        <dbReference type="ARBA" id="ARBA00001974"/>
    </source>
</evidence>
<dbReference type="Gene3D" id="3.50.50.60">
    <property type="entry name" value="FAD/NAD(P)-binding domain"/>
    <property type="match status" value="2"/>
</dbReference>
<name>A0ABW4N8S5_9CAUL</name>
<dbReference type="EC" id="1.14.13.-" evidence="8"/>
<evidence type="ECO:0000256" key="3">
    <source>
        <dbReference type="ARBA" id="ARBA00022630"/>
    </source>
</evidence>
<keyword evidence="6 8" id="KW-0560">Oxidoreductase</keyword>
<evidence type="ECO:0000256" key="5">
    <source>
        <dbReference type="ARBA" id="ARBA00022857"/>
    </source>
</evidence>